<dbReference type="EMBL" id="NJHN03000129">
    <property type="protein sequence ID" value="KAH9412607.1"/>
    <property type="molecule type" value="Genomic_DNA"/>
</dbReference>
<reference evidence="1 2" key="2">
    <citation type="journal article" date="2022" name="Mol. Biol. Evol.">
        <title>Comparative Genomics Reveals Insights into the Divergent Evolution of Astigmatic Mites and Household Pest Adaptations.</title>
        <authorList>
            <person name="Xiong Q."/>
            <person name="Wan A.T."/>
            <person name="Liu X."/>
            <person name="Fung C.S."/>
            <person name="Xiao X."/>
            <person name="Malainual N."/>
            <person name="Hou J."/>
            <person name="Wang L."/>
            <person name="Wang M."/>
            <person name="Yang K.Y."/>
            <person name="Cui Y."/>
            <person name="Leung E.L."/>
            <person name="Nong W."/>
            <person name="Shin S.K."/>
            <person name="Au S.W."/>
            <person name="Jeong K.Y."/>
            <person name="Chew F.T."/>
            <person name="Hui J.H."/>
            <person name="Leung T.F."/>
            <person name="Tungtrongchitr A."/>
            <person name="Zhong N."/>
            <person name="Liu Z."/>
            <person name="Tsui S.K."/>
        </authorList>
    </citation>
    <scope>NUCLEOTIDE SEQUENCE [LARGE SCALE GENOMIC DNA]</scope>
    <source>
        <strain evidence="1">Derp</strain>
    </source>
</reference>
<evidence type="ECO:0000313" key="2">
    <source>
        <dbReference type="Proteomes" id="UP000887458"/>
    </source>
</evidence>
<organism evidence="1 2">
    <name type="scientific">Dermatophagoides pteronyssinus</name>
    <name type="common">European house dust mite</name>
    <dbReference type="NCBI Taxonomy" id="6956"/>
    <lineage>
        <taxon>Eukaryota</taxon>
        <taxon>Metazoa</taxon>
        <taxon>Ecdysozoa</taxon>
        <taxon>Arthropoda</taxon>
        <taxon>Chelicerata</taxon>
        <taxon>Arachnida</taxon>
        <taxon>Acari</taxon>
        <taxon>Acariformes</taxon>
        <taxon>Sarcoptiformes</taxon>
        <taxon>Astigmata</taxon>
        <taxon>Psoroptidia</taxon>
        <taxon>Analgoidea</taxon>
        <taxon>Pyroglyphidae</taxon>
        <taxon>Dermatophagoidinae</taxon>
        <taxon>Dermatophagoides</taxon>
    </lineage>
</organism>
<sequence>MDVFNLFEWPLFVTAATDVLPFDDSEFDNKSSLLEQQLFVGDGIVDNFDCFKDFFMIHKHDTGLVVDDDDLHQ</sequence>
<protein>
    <submittedName>
        <fullName evidence="1">Uncharacterized protein</fullName>
    </submittedName>
</protein>
<evidence type="ECO:0000313" key="1">
    <source>
        <dbReference type="EMBL" id="KAH9412607.1"/>
    </source>
</evidence>
<reference evidence="1 2" key="1">
    <citation type="journal article" date="2018" name="J. Allergy Clin. Immunol.">
        <title>High-quality assembly of Dermatophagoides pteronyssinus genome and transcriptome reveals a wide range of novel allergens.</title>
        <authorList>
            <person name="Liu X.Y."/>
            <person name="Yang K.Y."/>
            <person name="Wang M.Q."/>
            <person name="Kwok J.S."/>
            <person name="Zeng X."/>
            <person name="Yang Z."/>
            <person name="Xiao X.J."/>
            <person name="Lau C.P."/>
            <person name="Li Y."/>
            <person name="Huang Z.M."/>
            <person name="Ba J.G."/>
            <person name="Yim A.K."/>
            <person name="Ouyang C.Y."/>
            <person name="Ngai S.M."/>
            <person name="Chan T.F."/>
            <person name="Leung E.L."/>
            <person name="Liu L."/>
            <person name="Liu Z.G."/>
            <person name="Tsui S.K."/>
        </authorList>
    </citation>
    <scope>NUCLEOTIDE SEQUENCE [LARGE SCALE GENOMIC DNA]</scope>
    <source>
        <strain evidence="1">Derp</strain>
    </source>
</reference>
<gene>
    <name evidence="1" type="ORF">DERP_006569</name>
</gene>
<accession>A0ABQ8IQV2</accession>
<keyword evidence="2" id="KW-1185">Reference proteome</keyword>
<name>A0ABQ8IQV2_DERPT</name>
<dbReference type="Proteomes" id="UP000887458">
    <property type="component" value="Unassembled WGS sequence"/>
</dbReference>
<comment type="caution">
    <text evidence="1">The sequence shown here is derived from an EMBL/GenBank/DDBJ whole genome shotgun (WGS) entry which is preliminary data.</text>
</comment>
<proteinExistence type="predicted"/>